<name>A0A0D8FSE3_9ACTN</name>
<accession>A0A0D8FSE3</accession>
<dbReference type="EMBL" id="JXUW01000020">
    <property type="protein sequence ID" value="KJE76190.1"/>
    <property type="molecule type" value="Genomic_DNA"/>
</dbReference>
<keyword evidence="2" id="KW-1185">Reference proteome</keyword>
<dbReference type="Proteomes" id="UP000032336">
    <property type="component" value="Unassembled WGS sequence"/>
</dbReference>
<evidence type="ECO:0000313" key="2">
    <source>
        <dbReference type="Proteomes" id="UP000032336"/>
    </source>
</evidence>
<dbReference type="AlphaFoldDB" id="A0A0D8FSE3"/>
<protein>
    <submittedName>
        <fullName evidence="1">Uncharacterized protein</fullName>
    </submittedName>
</protein>
<gene>
    <name evidence="1" type="ORF">FEAC_20520</name>
</gene>
<comment type="caution">
    <text evidence="1">The sequence shown here is derived from an EMBL/GenBank/DDBJ whole genome shotgun (WGS) entry which is preliminary data.</text>
</comment>
<organism evidence="1 2">
    <name type="scientific">Ferrimicrobium acidiphilum DSM 19497</name>
    <dbReference type="NCBI Taxonomy" id="1121877"/>
    <lineage>
        <taxon>Bacteria</taxon>
        <taxon>Bacillati</taxon>
        <taxon>Actinomycetota</taxon>
        <taxon>Acidimicrobiia</taxon>
        <taxon>Acidimicrobiales</taxon>
        <taxon>Acidimicrobiaceae</taxon>
        <taxon>Ferrimicrobium</taxon>
    </lineage>
</organism>
<proteinExistence type="predicted"/>
<reference evidence="1 2" key="1">
    <citation type="submission" date="2015-01" db="EMBL/GenBank/DDBJ databases">
        <title>Draft genome of the acidophilic iron oxidizer Ferrimicrobium acidiphilum strain T23.</title>
        <authorList>
            <person name="Poehlein A."/>
            <person name="Eisen S."/>
            <person name="Schloemann M."/>
            <person name="Johnson B.D."/>
            <person name="Daniel R."/>
            <person name="Muehling M."/>
        </authorList>
    </citation>
    <scope>NUCLEOTIDE SEQUENCE [LARGE SCALE GENOMIC DNA]</scope>
    <source>
        <strain evidence="1 2">T23</strain>
    </source>
</reference>
<sequence length="39" mass="4248">MLAPHFGIRELMYDVSASSRGDPVALSFVGFLRARAPVL</sequence>
<evidence type="ECO:0000313" key="1">
    <source>
        <dbReference type="EMBL" id="KJE76190.1"/>
    </source>
</evidence>